<feature type="compositionally biased region" description="Low complexity" evidence="1">
    <location>
        <begin position="119"/>
        <end position="128"/>
    </location>
</feature>
<dbReference type="EMBL" id="SFCI01000172">
    <property type="protein sequence ID" value="TFY81795.1"/>
    <property type="molecule type" value="Genomic_DNA"/>
</dbReference>
<evidence type="ECO:0000313" key="2">
    <source>
        <dbReference type="EMBL" id="TFY81795.1"/>
    </source>
</evidence>
<accession>A0A4Z0A501</accession>
<sequence length="442" mass="47775">MSSASLVIRKLGSIGKLARRNSLAGITSLFKDKKDKDGEEGAGSSKKGKKKKGEKGEVSEASVSHATAELDRPSSEWSAELNGLTPAAKLARQHTLKTNAEAAARAKAQEEAAAAAVAAAQRPVEVPQTWEKNTTTRQGDSPAKPANYRISEEGMRVIVEDDDSASEDGSAHDYSSHLDGWDDEDWSHIEGEEDVTIRQGLERASIGGESDETAEAWAIGLRRSEERTKVPAKGILKNAVNYDQHVFMDVTTSNRTRSNSYNTPASQHSELGPLARMPSPDPDHIDGLHRHPSYSSAHSNSNGTTLAAPVLPPLSFNGNGDGTESPGQVSDAEDSPRPAPEKTLFNHPNLNSSAPVLSTVVQNPPTLSHRSATVPAKRLAFASNLSVYDTFPATVYDRRSEPATWSRLTPALAQRIKEELNSFKMEEMEVHAASRVHTQFFV</sequence>
<dbReference type="AlphaFoldDB" id="A0A4Z0A501"/>
<dbReference type="STRING" id="135208.A0A4Z0A501"/>
<feature type="region of interest" description="Disordered" evidence="1">
    <location>
        <begin position="119"/>
        <end position="147"/>
    </location>
</feature>
<feature type="compositionally biased region" description="Basic and acidic residues" evidence="1">
    <location>
        <begin position="30"/>
        <end position="39"/>
    </location>
</feature>
<dbReference type="OrthoDB" id="5563016at2759"/>
<dbReference type="GO" id="GO:0030036">
    <property type="term" value="P:actin cytoskeleton organization"/>
    <property type="evidence" value="ECO:0007669"/>
    <property type="project" value="TreeGrafter"/>
</dbReference>
<reference evidence="2 3" key="1">
    <citation type="submission" date="2019-02" db="EMBL/GenBank/DDBJ databases">
        <title>Genome sequencing of the rare red list fungi Hericium alpestre (H. flagellum).</title>
        <authorList>
            <person name="Buettner E."/>
            <person name="Kellner H."/>
        </authorList>
    </citation>
    <scope>NUCLEOTIDE SEQUENCE [LARGE SCALE GENOMIC DNA]</scope>
    <source>
        <strain evidence="2 3">DSM 108284</strain>
    </source>
</reference>
<proteinExistence type="predicted"/>
<keyword evidence="3" id="KW-1185">Reference proteome</keyword>
<evidence type="ECO:0000313" key="3">
    <source>
        <dbReference type="Proteomes" id="UP000298061"/>
    </source>
</evidence>
<comment type="caution">
    <text evidence="2">The sequence shown here is derived from an EMBL/GenBank/DDBJ whole genome shotgun (WGS) entry which is preliminary data.</text>
</comment>
<dbReference type="PANTHER" id="PTHR12751">
    <property type="entry name" value="PHOSPHATASE AND ACTIN REGULATOR PHACTR"/>
    <property type="match status" value="1"/>
</dbReference>
<feature type="compositionally biased region" description="Polar residues" evidence="1">
    <location>
        <begin position="253"/>
        <end position="269"/>
    </location>
</feature>
<feature type="compositionally biased region" description="Polar residues" evidence="1">
    <location>
        <begin position="293"/>
        <end position="305"/>
    </location>
</feature>
<dbReference type="Proteomes" id="UP000298061">
    <property type="component" value="Unassembled WGS sequence"/>
</dbReference>
<name>A0A4Z0A501_9AGAM</name>
<dbReference type="PANTHER" id="PTHR12751:SF18">
    <property type="entry name" value="PHOSPHATASE AND ACTIN REGULATOR 1"/>
    <property type="match status" value="1"/>
</dbReference>
<dbReference type="GO" id="GO:0003779">
    <property type="term" value="F:actin binding"/>
    <property type="evidence" value="ECO:0007669"/>
    <property type="project" value="TreeGrafter"/>
</dbReference>
<feature type="compositionally biased region" description="Polar residues" evidence="1">
    <location>
        <begin position="130"/>
        <end position="139"/>
    </location>
</feature>
<feature type="region of interest" description="Disordered" evidence="1">
    <location>
        <begin position="29"/>
        <end position="81"/>
    </location>
</feature>
<protein>
    <submittedName>
        <fullName evidence="2">Uncharacterized protein</fullName>
    </submittedName>
</protein>
<gene>
    <name evidence="2" type="ORF">EWM64_g2218</name>
</gene>
<feature type="region of interest" description="Disordered" evidence="1">
    <location>
        <begin position="253"/>
        <end position="353"/>
    </location>
</feature>
<evidence type="ECO:0000256" key="1">
    <source>
        <dbReference type="SAM" id="MobiDB-lite"/>
    </source>
</evidence>
<organism evidence="2 3">
    <name type="scientific">Hericium alpestre</name>
    <dbReference type="NCBI Taxonomy" id="135208"/>
    <lineage>
        <taxon>Eukaryota</taxon>
        <taxon>Fungi</taxon>
        <taxon>Dikarya</taxon>
        <taxon>Basidiomycota</taxon>
        <taxon>Agaricomycotina</taxon>
        <taxon>Agaricomycetes</taxon>
        <taxon>Russulales</taxon>
        <taxon>Hericiaceae</taxon>
        <taxon>Hericium</taxon>
    </lineage>
</organism>